<reference evidence="2" key="1">
    <citation type="submission" date="2022-07" db="EMBL/GenBank/DDBJ databases">
        <title>Genome analysis of Parmales, a sister group of diatoms, reveals the evolutionary specialization of diatoms from phago-mixotrophs to photoautotrophs.</title>
        <authorList>
            <person name="Ban H."/>
            <person name="Sato S."/>
            <person name="Yoshikawa S."/>
            <person name="Kazumasa Y."/>
            <person name="Nakamura Y."/>
            <person name="Ichinomiya M."/>
            <person name="Saitoh K."/>
            <person name="Sato N."/>
            <person name="Blanc-Mathieu R."/>
            <person name="Endo H."/>
            <person name="Kuwata A."/>
            <person name="Ogata H."/>
        </authorList>
    </citation>
    <scope>NUCLEOTIDE SEQUENCE</scope>
</reference>
<feature type="non-terminal residue" evidence="2">
    <location>
        <position position="1"/>
    </location>
</feature>
<evidence type="ECO:0000313" key="2">
    <source>
        <dbReference type="EMBL" id="GMH58459.1"/>
    </source>
</evidence>
<proteinExistence type="predicted"/>
<sequence>GDLLHLTRQQQAEKRLKTPQ</sequence>
<keyword evidence="3" id="KW-1185">Reference proteome</keyword>
<comment type="caution">
    <text evidence="2">The sequence shown here is derived from an EMBL/GenBank/DDBJ whole genome shotgun (WGS) entry which is preliminary data.</text>
</comment>
<gene>
    <name evidence="2" type="ORF">TrRE_jg357</name>
</gene>
<name>A0A9W7DW17_9STRA</name>
<dbReference type="AlphaFoldDB" id="A0A9W7DW17"/>
<dbReference type="Proteomes" id="UP001165082">
    <property type="component" value="Unassembled WGS sequence"/>
</dbReference>
<evidence type="ECO:0000256" key="1">
    <source>
        <dbReference type="SAM" id="MobiDB-lite"/>
    </source>
</evidence>
<accession>A0A9W7DW17</accession>
<dbReference type="EMBL" id="BRXZ01004997">
    <property type="protein sequence ID" value="GMH58459.1"/>
    <property type="molecule type" value="Genomic_DNA"/>
</dbReference>
<feature type="compositionally biased region" description="Basic and acidic residues" evidence="1">
    <location>
        <begin position="11"/>
        <end position="20"/>
    </location>
</feature>
<protein>
    <submittedName>
        <fullName evidence="2">Uncharacterized protein</fullName>
    </submittedName>
</protein>
<feature type="region of interest" description="Disordered" evidence="1">
    <location>
        <begin position="1"/>
        <end position="20"/>
    </location>
</feature>
<evidence type="ECO:0000313" key="3">
    <source>
        <dbReference type="Proteomes" id="UP001165082"/>
    </source>
</evidence>
<organism evidence="2 3">
    <name type="scientific">Triparma retinervis</name>
    <dbReference type="NCBI Taxonomy" id="2557542"/>
    <lineage>
        <taxon>Eukaryota</taxon>
        <taxon>Sar</taxon>
        <taxon>Stramenopiles</taxon>
        <taxon>Ochrophyta</taxon>
        <taxon>Bolidophyceae</taxon>
        <taxon>Parmales</taxon>
        <taxon>Triparmaceae</taxon>
        <taxon>Triparma</taxon>
    </lineage>
</organism>